<dbReference type="Proteomes" id="UP001150581">
    <property type="component" value="Unassembled WGS sequence"/>
</dbReference>
<keyword evidence="1" id="KW-0645">Protease</keyword>
<sequence>MLQARGNITVLPAKSDFEVSAIPFQDGSEFDSLEQYAGQIPMQSAKDVMFFWLISNTTNTQNKDKFILWLNGGPGCTSLDGVFMENGPYKFDGGNRLGFRDHSLTQQFDVLYIDQPFGTGFSVANIKNYAHSFKEATTFLLDFLRKFYEIFPEFREKQLYIAGESEAGTYIPYLADAVLKMPEDERFNLGGLMIGNGWVDPLPMYMSYVDVLKQRDLLSADVEKSMLELMDKCAREFSRAPQPVHTDICERIPQVFLDQGGPSPGICYNMYDLRLTDTQPSCGMNWPPEVGFYTEYLNRRDVQNALNVDPKLSPAVWKECSSAPNAMLRSDNSPPSVLLLDNILDHIPVLFFVGQMDYLCNHIGTEWTIGNMTWAGATGFSDSVQAADWSILGKTVGRVQSDRGLTYALINDASHMVGVDKPREILDLFTAFTNSTPDNLSFSSSLRSAIVSDEMKNSPSPVTAPSGQLESAHWVGFAFFFMLVVSFLLCFFVRRRIFDWWITRRSHQYGGGSGRGAQRLEEELVASGGTLDGMDDAFIMSDFSFAKQGKSNNSLDLDGLLLDDGMASSPDEEYEAASTFAGSSSHSRSPAH</sequence>
<name>A0ACC1I8Y4_9FUNG</name>
<keyword evidence="1" id="KW-0121">Carboxypeptidase</keyword>
<accession>A0ACC1I8Y4</accession>
<dbReference type="EC" id="3.4.16.6" evidence="1"/>
<proteinExistence type="predicted"/>
<comment type="caution">
    <text evidence="1">The sequence shown here is derived from an EMBL/GenBank/DDBJ whole genome shotgun (WGS) entry which is preliminary data.</text>
</comment>
<keyword evidence="1" id="KW-0378">Hydrolase</keyword>
<protein>
    <submittedName>
        <fullName evidence="1">Cell death protease</fullName>
        <ecNumber evidence="1">3.4.16.6</ecNumber>
    </submittedName>
</protein>
<evidence type="ECO:0000313" key="2">
    <source>
        <dbReference type="Proteomes" id="UP001150581"/>
    </source>
</evidence>
<evidence type="ECO:0000313" key="1">
    <source>
        <dbReference type="EMBL" id="KAJ1890171.1"/>
    </source>
</evidence>
<dbReference type="EMBL" id="JANBPG010001390">
    <property type="protein sequence ID" value="KAJ1890171.1"/>
    <property type="molecule type" value="Genomic_DNA"/>
</dbReference>
<keyword evidence="2" id="KW-1185">Reference proteome</keyword>
<reference evidence="1" key="1">
    <citation type="submission" date="2022-07" db="EMBL/GenBank/DDBJ databases">
        <title>Phylogenomic reconstructions and comparative analyses of Kickxellomycotina fungi.</title>
        <authorList>
            <person name="Reynolds N.K."/>
            <person name="Stajich J.E."/>
            <person name="Barry K."/>
            <person name="Grigoriev I.V."/>
            <person name="Crous P."/>
            <person name="Smith M.E."/>
        </authorList>
    </citation>
    <scope>NUCLEOTIDE SEQUENCE</scope>
    <source>
        <strain evidence="1">Benny 63K</strain>
    </source>
</reference>
<gene>
    <name evidence="1" type="primary">KEX1_1</name>
    <name evidence="1" type="ORF">LPJ66_007634</name>
</gene>
<organism evidence="1 2">
    <name type="scientific">Kickxella alabastrina</name>
    <dbReference type="NCBI Taxonomy" id="61397"/>
    <lineage>
        <taxon>Eukaryota</taxon>
        <taxon>Fungi</taxon>
        <taxon>Fungi incertae sedis</taxon>
        <taxon>Zoopagomycota</taxon>
        <taxon>Kickxellomycotina</taxon>
        <taxon>Kickxellomycetes</taxon>
        <taxon>Kickxellales</taxon>
        <taxon>Kickxellaceae</taxon>
        <taxon>Kickxella</taxon>
    </lineage>
</organism>